<feature type="domain" description="UPAR/Ly6" evidence="7">
    <location>
        <begin position="694"/>
        <end position="767"/>
    </location>
</feature>
<organism evidence="8 9">
    <name type="scientific">Myotis brandtii</name>
    <name type="common">Brandt's bat</name>
    <dbReference type="NCBI Taxonomy" id="109478"/>
    <lineage>
        <taxon>Eukaryota</taxon>
        <taxon>Metazoa</taxon>
        <taxon>Chordata</taxon>
        <taxon>Craniata</taxon>
        <taxon>Vertebrata</taxon>
        <taxon>Euteleostomi</taxon>
        <taxon>Mammalia</taxon>
        <taxon>Eutheria</taxon>
        <taxon>Laurasiatheria</taxon>
        <taxon>Chiroptera</taxon>
        <taxon>Yangochiroptera</taxon>
        <taxon>Vespertilionidae</taxon>
        <taxon>Myotis</taxon>
    </lineage>
</organism>
<dbReference type="InterPro" id="IPR045860">
    <property type="entry name" value="Snake_toxin-like_sf"/>
</dbReference>
<dbReference type="Proteomes" id="UP000052978">
    <property type="component" value="Unassembled WGS sequence"/>
</dbReference>
<feature type="domain" description="UPAR/Ly6" evidence="7">
    <location>
        <begin position="318"/>
        <end position="392"/>
    </location>
</feature>
<sequence length="1122" mass="120785">MSFILLPALLGLTLMLPPMEALTCQAGIWETVRKTSEMPLSWTAEEESCKDGWGCQDSLMLIENGPEVFLVLSKGCTQKEDHEARITQHREGPGLSVVSYTHVCRHKNLCNDLSSTSPVWTLPTSAVPGSVRCPVCFSEEGCNSATELTCPVGNTHCYNGVLKLRGVGIHTNLKVQGCMSQAACNLLNETQEIGALSVREKCDSDGVKALTCEFGRLTIVRKASELPVRWTVGQESCKDGWGCQDSLMLIENGPQVFLALSKGCTQKKDHEARITQHREGSGLSVVSYTRVCRHKNFCNDLTSTDPVWTLPTSAVPGSVQCPVCFSEESCESATELTCPIGHTHCYNGTLQLRGVGIFTDLKVQGCMSQAACNLLNDTQEIGALSVSEKCDSDGVQALTCQAGTLRAVRKTSELPLEWTTGEEFCKDGWGCQDSLMLIENGPQVFLTFIKGCTQKEDHEARVTQHREGSGLSVVSYTRVCRHKNLCNDLSTSLPVWTLPTSEVPGSVRCPVCFSEEGCKSATELTCPIGHTHCYNGVLQLRGVGTFTDLKVQGCMSQAACNLLNDTQEIGALSVSEKCDSDGVQALTCHSGSFSTVRNASELPLRWTFDEETCKEGWGCQDSLMLIENGPEVFLALSKGCTQKEDHEARITQHRKGPGLSVVSYTRVCRHKNFCNDLSSTRPVWTLPPSAVPGSVRCPVCFSEEGCKSATELTCPVGNTHCYNGVLQLRGVGILTDLKVQGCMSQAACNLLNDTQEIGALSVSEKCDSVGVPRRDGKAVPNLQSSAPLTCQKGIMLQIKENLTQNPLPWDTFPTVTCDLKEVCQETLLLIDLGPKSLMVGSKGCSKTETQNSTTISIHSEPPGVLVASYAHFCSSDGCNRATSSSVLLNSLPRPAPLTCQKGIMLQIKENLTQNPLPWDTFPTVTCDLKEVCQETLLLIDVGPKSLMVGSKGCSKTETQNSTTISIHSEPPGVLVASYAHFCSSDGCNRATSSSVLLNSLPRPAAPVPGGLQCPACVQFGVSCSNSVNIMCPPGTTHCYNGYLNLKGGGLSSIFSIQGCMVQPSSSLLNHTKNIGQFIASEGPENEEKEDKIRQSGAVPVCCLAWVVGLGISLALWCGITSH</sequence>
<dbReference type="eggNOG" id="ENOG502ST5V">
    <property type="taxonomic scope" value="Eukaryota"/>
</dbReference>
<evidence type="ECO:0000313" key="8">
    <source>
        <dbReference type="EMBL" id="EPQ11861.1"/>
    </source>
</evidence>
<evidence type="ECO:0000256" key="2">
    <source>
        <dbReference type="ARBA" id="ARBA00022475"/>
    </source>
</evidence>
<dbReference type="CDD" id="cd23623">
    <property type="entry name" value="TFP_LU_ECD_CD177_rpt1"/>
    <property type="match status" value="4"/>
</dbReference>
<keyword evidence="5" id="KW-0325">Glycoprotein</keyword>
<feature type="domain" description="UPAR/Ly6" evidence="7">
    <location>
        <begin position="1010"/>
        <end position="1078"/>
    </location>
</feature>
<evidence type="ECO:0000259" key="7">
    <source>
        <dbReference type="Pfam" id="PF00021"/>
    </source>
</evidence>
<proteinExistence type="predicted"/>
<dbReference type="CDD" id="cd23636">
    <property type="entry name" value="TFP_LU_ECD_CD177_rpt2"/>
    <property type="match status" value="4"/>
</dbReference>
<comment type="subcellular location">
    <subcellularLocation>
        <location evidence="1">Cell membrane</location>
    </subcellularLocation>
</comment>
<evidence type="ECO:0000256" key="6">
    <source>
        <dbReference type="SAM" id="SignalP"/>
    </source>
</evidence>
<feature type="signal peptide" evidence="6">
    <location>
        <begin position="1"/>
        <end position="21"/>
    </location>
</feature>
<feature type="domain" description="UPAR/Ly6" evidence="7">
    <location>
        <begin position="814"/>
        <end position="880"/>
    </location>
</feature>
<dbReference type="CDD" id="cd23624">
    <property type="entry name" value="TFP_LU_ECD_CD177_rpt3"/>
    <property type="match status" value="2"/>
</dbReference>
<dbReference type="GO" id="GO:0043315">
    <property type="term" value="P:positive regulation of neutrophil degranulation"/>
    <property type="evidence" value="ECO:0007669"/>
    <property type="project" value="TreeGrafter"/>
</dbReference>
<dbReference type="Pfam" id="PF00021">
    <property type="entry name" value="UPAR_LY6"/>
    <property type="match status" value="8"/>
</dbReference>
<protein>
    <submittedName>
        <fullName evidence="8">CD177 antigen</fullName>
    </submittedName>
</protein>
<dbReference type="SUPFAM" id="SSF57302">
    <property type="entry name" value="Snake toxin-like"/>
    <property type="match status" value="2"/>
</dbReference>
<dbReference type="PANTHER" id="PTHR16529:SF8">
    <property type="entry name" value="CD177 ANTIGEN"/>
    <property type="match status" value="1"/>
</dbReference>
<keyword evidence="3 6" id="KW-0732">Signal</keyword>
<feature type="domain" description="UPAR/Ly6" evidence="7">
    <location>
        <begin position="506"/>
        <end position="580"/>
    </location>
</feature>
<dbReference type="InterPro" id="IPR051899">
    <property type="entry name" value="Fert-Immune_med_protein"/>
</dbReference>
<dbReference type="AlphaFoldDB" id="S7N4K4"/>
<feature type="domain" description="UPAR/Ly6" evidence="7">
    <location>
        <begin position="130"/>
        <end position="204"/>
    </location>
</feature>
<feature type="chain" id="PRO_5004543211" evidence="6">
    <location>
        <begin position="22"/>
        <end position="1122"/>
    </location>
</feature>
<dbReference type="GO" id="GO:0007159">
    <property type="term" value="P:leukocyte cell-cell adhesion"/>
    <property type="evidence" value="ECO:0007669"/>
    <property type="project" value="TreeGrafter"/>
</dbReference>
<dbReference type="EMBL" id="KE163405">
    <property type="protein sequence ID" value="EPQ11861.1"/>
    <property type="molecule type" value="Genomic_DNA"/>
</dbReference>
<feature type="domain" description="UPAR/Ly6" evidence="7">
    <location>
        <begin position="47"/>
        <end position="112"/>
    </location>
</feature>
<dbReference type="CDD" id="cd23637">
    <property type="entry name" value="TFP_LU_ECD_CD177_rpt4"/>
    <property type="match status" value="1"/>
</dbReference>
<dbReference type="GO" id="GO:0045217">
    <property type="term" value="P:cell-cell junction maintenance"/>
    <property type="evidence" value="ECO:0007669"/>
    <property type="project" value="TreeGrafter"/>
</dbReference>
<dbReference type="GO" id="GO:0098742">
    <property type="term" value="P:cell-cell adhesion via plasma-membrane adhesion molecules"/>
    <property type="evidence" value="ECO:0007669"/>
    <property type="project" value="TreeGrafter"/>
</dbReference>
<keyword evidence="9" id="KW-1185">Reference proteome</keyword>
<dbReference type="GO" id="GO:2001044">
    <property type="term" value="P:regulation of integrin-mediated signaling pathway"/>
    <property type="evidence" value="ECO:0007669"/>
    <property type="project" value="TreeGrafter"/>
</dbReference>
<evidence type="ECO:0000256" key="5">
    <source>
        <dbReference type="ARBA" id="ARBA00023180"/>
    </source>
</evidence>
<feature type="domain" description="UPAR/Ly6" evidence="7">
    <location>
        <begin position="923"/>
        <end position="989"/>
    </location>
</feature>
<reference evidence="8 9" key="1">
    <citation type="journal article" date="2013" name="Nat. Commun.">
        <title>Genome analysis reveals insights into physiology and longevity of the Brandt's bat Myotis brandtii.</title>
        <authorList>
            <person name="Seim I."/>
            <person name="Fang X."/>
            <person name="Xiong Z."/>
            <person name="Lobanov A.V."/>
            <person name="Huang Z."/>
            <person name="Ma S."/>
            <person name="Feng Y."/>
            <person name="Turanov A.A."/>
            <person name="Zhu Y."/>
            <person name="Lenz T.L."/>
            <person name="Gerashchenko M.V."/>
            <person name="Fan D."/>
            <person name="Hee Yim S."/>
            <person name="Yao X."/>
            <person name="Jordan D."/>
            <person name="Xiong Y."/>
            <person name="Ma Y."/>
            <person name="Lyapunov A.N."/>
            <person name="Chen G."/>
            <person name="Kulakova O.I."/>
            <person name="Sun Y."/>
            <person name="Lee S.G."/>
            <person name="Bronson R.T."/>
            <person name="Moskalev A.A."/>
            <person name="Sunyaev S.R."/>
            <person name="Zhang G."/>
            <person name="Krogh A."/>
            <person name="Wang J."/>
            <person name="Gladyshev V.N."/>
        </authorList>
    </citation>
    <scope>NUCLEOTIDE SEQUENCE [LARGE SCALE GENOMIC DNA]</scope>
</reference>
<evidence type="ECO:0000256" key="4">
    <source>
        <dbReference type="ARBA" id="ARBA00023136"/>
    </source>
</evidence>
<evidence type="ECO:0000256" key="3">
    <source>
        <dbReference type="ARBA" id="ARBA00022729"/>
    </source>
</evidence>
<keyword evidence="2" id="KW-1003">Cell membrane</keyword>
<name>S7N4K4_MYOBR</name>
<dbReference type="PANTHER" id="PTHR16529">
    <property type="entry name" value="CD177 ANTIGEN"/>
    <property type="match status" value="1"/>
</dbReference>
<dbReference type="GO" id="GO:0044853">
    <property type="term" value="C:plasma membrane raft"/>
    <property type="evidence" value="ECO:0007669"/>
    <property type="project" value="TreeGrafter"/>
</dbReference>
<gene>
    <name evidence="8" type="ORF">D623_10001923</name>
</gene>
<evidence type="ECO:0000256" key="1">
    <source>
        <dbReference type="ARBA" id="ARBA00004236"/>
    </source>
</evidence>
<dbReference type="InterPro" id="IPR016054">
    <property type="entry name" value="LY6_UPA_recep-like"/>
</dbReference>
<keyword evidence="4" id="KW-0472">Membrane</keyword>
<evidence type="ECO:0000313" key="9">
    <source>
        <dbReference type="Proteomes" id="UP000052978"/>
    </source>
</evidence>
<accession>S7N4K4</accession>